<evidence type="ECO:0000313" key="4">
    <source>
        <dbReference type="EMBL" id="ANK12391.1"/>
    </source>
</evidence>
<evidence type="ECO:0008006" key="6">
    <source>
        <dbReference type="Google" id="ProtNLM"/>
    </source>
</evidence>
<name>A0A192D319_9SPHN</name>
<dbReference type="GO" id="GO:0120010">
    <property type="term" value="P:intermembrane phospholipid transfer"/>
    <property type="evidence" value="ECO:0007669"/>
    <property type="project" value="TreeGrafter"/>
</dbReference>
<comment type="similarity">
    <text evidence="1">Belongs to the MlaA family.</text>
</comment>
<gene>
    <name evidence="4" type="ORF">A9D12_04895</name>
</gene>
<dbReference type="GO" id="GO:0016020">
    <property type="term" value="C:membrane"/>
    <property type="evidence" value="ECO:0007669"/>
    <property type="project" value="InterPro"/>
</dbReference>
<keyword evidence="2" id="KW-0732">Signal</keyword>
<dbReference type="Pfam" id="PF04333">
    <property type="entry name" value="MlaA"/>
    <property type="match status" value="1"/>
</dbReference>
<dbReference type="PANTHER" id="PTHR30035:SF3">
    <property type="entry name" value="INTERMEMBRANE PHOSPHOLIPID TRANSPORT SYSTEM LIPOPROTEIN MLAA"/>
    <property type="match status" value="1"/>
</dbReference>
<dbReference type="STRING" id="1112.A9D12_04895"/>
<feature type="region of interest" description="Disordered" evidence="3">
    <location>
        <begin position="1"/>
        <end position="69"/>
    </location>
</feature>
<dbReference type="PANTHER" id="PTHR30035">
    <property type="entry name" value="LIPOPROTEIN VACJ-RELATED"/>
    <property type="match status" value="1"/>
</dbReference>
<sequence length="335" mass="35675">MIAAALAGTPARQAAEAPVPMATSAPAPEQVAPQDWTLAPAQAPGPQDDTPVDPDTAPPAESDSTDGEEVTEIVIEGQIGPPKSDPIERVNEQSYRAVQAVDAAVIEPVADAYRDGLPEPVRDGLGNVVRNLNEPAVALNFLLQGKVGKAFETLGRMAINTTVGIGGLFDVAGKRAGLPYRRNGFANTLGFYGVGAGPYLYLPVTGATTVRDLAGSTLDQALLPFLFGKPFNKPAYAATYFVVNGLDQRLKFDEDLAKIAASDDPYRMRRETYLAQRRRAIAELKGEPISERDQMWLDELEGTGDFAPEPEPAIPAGTPVEAPANPEMLSITQPR</sequence>
<evidence type="ECO:0000313" key="5">
    <source>
        <dbReference type="Proteomes" id="UP000078263"/>
    </source>
</evidence>
<feature type="region of interest" description="Disordered" evidence="3">
    <location>
        <begin position="302"/>
        <end position="335"/>
    </location>
</feature>
<evidence type="ECO:0000256" key="3">
    <source>
        <dbReference type="SAM" id="MobiDB-lite"/>
    </source>
</evidence>
<feature type="compositionally biased region" description="Low complexity" evidence="3">
    <location>
        <begin position="44"/>
        <end position="60"/>
    </location>
</feature>
<evidence type="ECO:0000256" key="1">
    <source>
        <dbReference type="ARBA" id="ARBA00010634"/>
    </source>
</evidence>
<dbReference type="EMBL" id="CP016033">
    <property type="protein sequence ID" value="ANK12391.1"/>
    <property type="molecule type" value="Genomic_DNA"/>
</dbReference>
<dbReference type="Proteomes" id="UP000078263">
    <property type="component" value="Chromosome"/>
</dbReference>
<proteinExistence type="inferred from homology"/>
<keyword evidence="5" id="KW-1185">Reference proteome</keyword>
<organism evidence="4 5">
    <name type="scientific">Erythrobacter neustonensis</name>
    <dbReference type="NCBI Taxonomy" id="1112"/>
    <lineage>
        <taxon>Bacteria</taxon>
        <taxon>Pseudomonadati</taxon>
        <taxon>Pseudomonadota</taxon>
        <taxon>Alphaproteobacteria</taxon>
        <taxon>Sphingomonadales</taxon>
        <taxon>Erythrobacteraceae</taxon>
        <taxon>Erythrobacter/Porphyrobacter group</taxon>
        <taxon>Erythrobacter</taxon>
    </lineage>
</organism>
<reference evidence="4 5" key="1">
    <citation type="submission" date="2016-05" db="EMBL/GenBank/DDBJ databases">
        <title>Compelete Genome Sequence of Bacteriochlorophyll-Synthesizing Bacterium Porphyrobacter neustonensis DSM 9434.</title>
        <authorList>
            <person name="Shi X.-L."/>
            <person name="Wu Y.-H."/>
            <person name="Cheng H."/>
            <person name="Xu L."/>
            <person name="Zhang X.-Q."/>
            <person name="Wang C.-S."/>
            <person name="Xu X.-W."/>
        </authorList>
    </citation>
    <scope>NUCLEOTIDE SEQUENCE [LARGE SCALE GENOMIC DNA]</scope>
    <source>
        <strain evidence="4 5">DSM 9434</strain>
    </source>
</reference>
<dbReference type="AlphaFoldDB" id="A0A192D319"/>
<dbReference type="PRINTS" id="PR01805">
    <property type="entry name" value="VACJLIPOPROT"/>
</dbReference>
<protein>
    <recommendedName>
        <fullName evidence="6">VacJ family lipoprotein</fullName>
    </recommendedName>
</protein>
<evidence type="ECO:0000256" key="2">
    <source>
        <dbReference type="ARBA" id="ARBA00022729"/>
    </source>
</evidence>
<accession>A0A192D319</accession>
<dbReference type="InterPro" id="IPR007428">
    <property type="entry name" value="MlaA"/>
</dbReference>
<dbReference type="KEGG" id="pns:A9D12_04895"/>